<evidence type="ECO:0000256" key="4">
    <source>
        <dbReference type="HAMAP-Rule" id="MF_00689"/>
    </source>
</evidence>
<reference evidence="7 8" key="1">
    <citation type="submission" date="2018-04" db="EMBL/GenBank/DDBJ databases">
        <title>Novel Campyloabacter and Helicobacter Species and Strains.</title>
        <authorList>
            <person name="Mannion A.J."/>
            <person name="Shen Z."/>
            <person name="Fox J.G."/>
        </authorList>
    </citation>
    <scope>NUCLEOTIDE SEQUENCE [LARGE SCALE GENOMIC DNA]</scope>
    <source>
        <strain evidence="7 8">MIT 12-6600</strain>
    </source>
</reference>
<dbReference type="PIRSF" id="PIRSF037208">
    <property type="entry name" value="ATE_pro_prd"/>
    <property type="match status" value="1"/>
</dbReference>
<dbReference type="GO" id="GO:0071596">
    <property type="term" value="P:ubiquitin-dependent protein catabolic process via the N-end rule pathway"/>
    <property type="evidence" value="ECO:0007669"/>
    <property type="project" value="InterPro"/>
</dbReference>
<gene>
    <name evidence="4" type="primary">bpt</name>
    <name evidence="7" type="ORF">CQA54_05330</name>
</gene>
<keyword evidence="8" id="KW-1185">Reference proteome</keyword>
<dbReference type="NCBIfam" id="NF002346">
    <property type="entry name" value="PRK01305.2-3"/>
    <property type="match status" value="1"/>
</dbReference>
<dbReference type="PANTHER" id="PTHR21367">
    <property type="entry name" value="ARGININE-TRNA-PROTEIN TRANSFERASE 1"/>
    <property type="match status" value="1"/>
</dbReference>
<evidence type="ECO:0000313" key="7">
    <source>
        <dbReference type="EMBL" id="RDU67393.1"/>
    </source>
</evidence>
<dbReference type="AlphaFoldDB" id="A0A3D8IQM2"/>
<evidence type="ECO:0000313" key="8">
    <source>
        <dbReference type="Proteomes" id="UP000256514"/>
    </source>
</evidence>
<dbReference type="InterPro" id="IPR017138">
    <property type="entry name" value="Asp_Glu_LeuTrfase"/>
</dbReference>
<evidence type="ECO:0000259" key="6">
    <source>
        <dbReference type="Pfam" id="PF04377"/>
    </source>
</evidence>
<organism evidence="7 8">
    <name type="scientific">Helicobacter equorum</name>
    <dbReference type="NCBI Taxonomy" id="361872"/>
    <lineage>
        <taxon>Bacteria</taxon>
        <taxon>Pseudomonadati</taxon>
        <taxon>Campylobacterota</taxon>
        <taxon>Epsilonproteobacteria</taxon>
        <taxon>Campylobacterales</taxon>
        <taxon>Helicobacteraceae</taxon>
        <taxon>Helicobacter</taxon>
    </lineage>
</organism>
<dbReference type="InterPro" id="IPR030700">
    <property type="entry name" value="N-end_Aminoacyl_Trfase"/>
</dbReference>
<dbReference type="GO" id="GO:0004057">
    <property type="term" value="F:arginyl-tRNA--protein transferase activity"/>
    <property type="evidence" value="ECO:0007669"/>
    <property type="project" value="InterPro"/>
</dbReference>
<keyword evidence="1 4" id="KW-0963">Cytoplasm</keyword>
<evidence type="ECO:0000256" key="2">
    <source>
        <dbReference type="ARBA" id="ARBA00022679"/>
    </source>
</evidence>
<comment type="similarity">
    <text evidence="4">Belongs to the R-transferase family. Bpt subfamily.</text>
</comment>
<comment type="function">
    <text evidence="4">Functions in the N-end rule pathway of protein degradation where it conjugates Leu from its aminoacyl-tRNA to the N-termini of proteins containing an N-terminal aspartate or glutamate.</text>
</comment>
<dbReference type="Pfam" id="PF04377">
    <property type="entry name" value="ATE_C"/>
    <property type="match status" value="1"/>
</dbReference>
<evidence type="ECO:0000259" key="5">
    <source>
        <dbReference type="Pfam" id="PF04376"/>
    </source>
</evidence>
<comment type="subcellular location">
    <subcellularLocation>
        <location evidence="4">Cytoplasm</location>
    </subcellularLocation>
</comment>
<dbReference type="InterPro" id="IPR016181">
    <property type="entry name" value="Acyl_CoA_acyltransferase"/>
</dbReference>
<accession>A0A3D8IQM2</accession>
<name>A0A3D8IQM2_9HELI</name>
<keyword evidence="2 4" id="KW-0808">Transferase</keyword>
<dbReference type="HAMAP" id="MF_00689">
    <property type="entry name" value="Bpt"/>
    <property type="match status" value="1"/>
</dbReference>
<sequence length="244" mass="29500">MKIFEFFSDSKHCSYLANQQSTMRYFHIFHCSESFYLGLLQRGWRRFGKYFFVPVCQHCKECISIRTLVEDFEFSKNQKRVLKNNQETALYIQKPTLTQDHLLLYDKYHRVMNLKKSWEYTPITEQSYHEMFVEGHQEYGYEFLYVRDSKLIGVGLVDILGDSISAVYFFYDHDYGHLSLGTLNILVQLKIAKERGLRYFYPGYWIKDHYSMGYKERFGPFEYLHNAPDLFEIPDWRIYERTNI</sequence>
<dbReference type="InterPro" id="IPR007472">
    <property type="entry name" value="N-end_Aminoacyl_Trfase_C"/>
</dbReference>
<dbReference type="NCBIfam" id="NF002344">
    <property type="entry name" value="PRK01305.2-1"/>
    <property type="match status" value="1"/>
</dbReference>
<dbReference type="SUPFAM" id="SSF55729">
    <property type="entry name" value="Acyl-CoA N-acyltransferases (Nat)"/>
    <property type="match status" value="1"/>
</dbReference>
<evidence type="ECO:0000256" key="3">
    <source>
        <dbReference type="ARBA" id="ARBA00023315"/>
    </source>
</evidence>
<comment type="catalytic activity">
    <reaction evidence="4">
        <text>N-terminal L-aspartyl-[protein] + L-leucyl-tRNA(Leu) = N-terminal L-leucyl-L-aspartyl-[protein] + tRNA(Leu) + H(+)</text>
        <dbReference type="Rhea" id="RHEA:50420"/>
        <dbReference type="Rhea" id="RHEA-COMP:9613"/>
        <dbReference type="Rhea" id="RHEA-COMP:9622"/>
        <dbReference type="Rhea" id="RHEA-COMP:12669"/>
        <dbReference type="Rhea" id="RHEA-COMP:12674"/>
        <dbReference type="ChEBI" id="CHEBI:15378"/>
        <dbReference type="ChEBI" id="CHEBI:64720"/>
        <dbReference type="ChEBI" id="CHEBI:78442"/>
        <dbReference type="ChEBI" id="CHEBI:78494"/>
        <dbReference type="ChEBI" id="CHEBI:133042"/>
        <dbReference type="EC" id="2.3.2.29"/>
    </reaction>
</comment>
<dbReference type="RefSeq" id="WP_115571103.1">
    <property type="nucleotide sequence ID" value="NZ_NXLT01000003.1"/>
</dbReference>
<evidence type="ECO:0000256" key="1">
    <source>
        <dbReference type="ARBA" id="ARBA00022490"/>
    </source>
</evidence>
<dbReference type="EMBL" id="NXLT01000003">
    <property type="protein sequence ID" value="RDU67393.1"/>
    <property type="molecule type" value="Genomic_DNA"/>
</dbReference>
<dbReference type="EC" id="2.3.2.29" evidence="4"/>
<dbReference type="InterPro" id="IPR007471">
    <property type="entry name" value="N-end_Aminoacyl_Trfase_N"/>
</dbReference>
<dbReference type="PANTHER" id="PTHR21367:SF1">
    <property type="entry name" value="ARGINYL-TRNA--PROTEIN TRANSFERASE 1"/>
    <property type="match status" value="1"/>
</dbReference>
<comment type="catalytic activity">
    <reaction evidence="4">
        <text>N-terminal L-glutamyl-[protein] + L-leucyl-tRNA(Leu) = N-terminal L-leucyl-L-glutamyl-[protein] + tRNA(Leu) + H(+)</text>
        <dbReference type="Rhea" id="RHEA:50412"/>
        <dbReference type="Rhea" id="RHEA-COMP:9613"/>
        <dbReference type="Rhea" id="RHEA-COMP:9622"/>
        <dbReference type="Rhea" id="RHEA-COMP:12664"/>
        <dbReference type="Rhea" id="RHEA-COMP:12668"/>
        <dbReference type="ChEBI" id="CHEBI:15378"/>
        <dbReference type="ChEBI" id="CHEBI:64721"/>
        <dbReference type="ChEBI" id="CHEBI:78442"/>
        <dbReference type="ChEBI" id="CHEBI:78494"/>
        <dbReference type="ChEBI" id="CHEBI:133041"/>
        <dbReference type="EC" id="2.3.2.29"/>
    </reaction>
</comment>
<comment type="caution">
    <text evidence="7">The sequence shown here is derived from an EMBL/GenBank/DDBJ whole genome shotgun (WGS) entry which is preliminary data.</text>
</comment>
<feature type="domain" description="N-end aminoacyl transferase N-terminal" evidence="5">
    <location>
        <begin position="12"/>
        <end position="80"/>
    </location>
</feature>
<feature type="domain" description="N-end rule aminoacyl transferase C-terminal" evidence="6">
    <location>
        <begin position="101"/>
        <end position="224"/>
    </location>
</feature>
<dbReference type="OrthoDB" id="9782022at2"/>
<proteinExistence type="inferred from homology"/>
<dbReference type="Proteomes" id="UP000256514">
    <property type="component" value="Unassembled WGS sequence"/>
</dbReference>
<keyword evidence="3 4" id="KW-0012">Acyltransferase</keyword>
<protein>
    <recommendedName>
        <fullName evidence="4">Aspartate/glutamate leucyltransferase</fullName>
        <ecNumber evidence="4">2.3.2.29</ecNumber>
    </recommendedName>
</protein>
<dbReference type="GO" id="GO:0005737">
    <property type="term" value="C:cytoplasm"/>
    <property type="evidence" value="ECO:0007669"/>
    <property type="project" value="UniProtKB-SubCell"/>
</dbReference>
<dbReference type="Pfam" id="PF04376">
    <property type="entry name" value="ATE_N"/>
    <property type="match status" value="1"/>
</dbReference>
<dbReference type="GO" id="GO:0008914">
    <property type="term" value="F:leucyl-tRNA--protein transferase activity"/>
    <property type="evidence" value="ECO:0007669"/>
    <property type="project" value="UniProtKB-UniRule"/>
</dbReference>